<dbReference type="InterPro" id="IPR008984">
    <property type="entry name" value="SMAD_FHA_dom_sf"/>
</dbReference>
<dbReference type="EMBL" id="CADCWM010000668">
    <property type="protein sequence ID" value="CAA9575185.1"/>
    <property type="molecule type" value="Genomic_DNA"/>
</dbReference>
<feature type="region of interest" description="Disordered" evidence="1">
    <location>
        <begin position="97"/>
        <end position="121"/>
    </location>
</feature>
<proteinExistence type="predicted"/>
<feature type="domain" description="FHA" evidence="2">
    <location>
        <begin position="26"/>
        <end position="75"/>
    </location>
</feature>
<gene>
    <name evidence="3" type="ORF">AVDCRST_MAG88-2748</name>
</gene>
<evidence type="ECO:0000313" key="3">
    <source>
        <dbReference type="EMBL" id="CAA9575185.1"/>
    </source>
</evidence>
<feature type="non-terminal residue" evidence="3">
    <location>
        <position position="121"/>
    </location>
</feature>
<name>A0A6J4VCC2_9BACT</name>
<sequence>MSAPFRLRVESGPNAGQSFVIEATGTTIGRQAGNTIVLDDGRLSRQHARLDLQEGELVVTDLESANGTVLNGRPVSGTLPLRPGDTLQLGDTTLRVEGGGGGAPATARAGDVPTAAVDLPA</sequence>
<dbReference type="InterPro" id="IPR000253">
    <property type="entry name" value="FHA_dom"/>
</dbReference>
<dbReference type="InterPro" id="IPR050923">
    <property type="entry name" value="Cell_Proc_Reg/RNA_Proc"/>
</dbReference>
<dbReference type="Gene3D" id="2.60.200.20">
    <property type="match status" value="1"/>
</dbReference>
<dbReference type="PROSITE" id="PS50006">
    <property type="entry name" value="FHA_DOMAIN"/>
    <property type="match status" value="1"/>
</dbReference>
<protein>
    <recommendedName>
        <fullName evidence="2">FHA domain-containing protein</fullName>
    </recommendedName>
</protein>
<dbReference type="AlphaFoldDB" id="A0A6J4VCC2"/>
<evidence type="ECO:0000259" key="2">
    <source>
        <dbReference type="PROSITE" id="PS50006"/>
    </source>
</evidence>
<dbReference type="CDD" id="cd00060">
    <property type="entry name" value="FHA"/>
    <property type="match status" value="1"/>
</dbReference>
<accession>A0A6J4VCC2</accession>
<reference evidence="3" key="1">
    <citation type="submission" date="2020-02" db="EMBL/GenBank/DDBJ databases">
        <authorList>
            <person name="Meier V. D."/>
        </authorList>
    </citation>
    <scope>NUCLEOTIDE SEQUENCE</scope>
    <source>
        <strain evidence="3">AVDCRST_MAG88</strain>
    </source>
</reference>
<dbReference type="PANTHER" id="PTHR23308">
    <property type="entry name" value="NUCLEAR INHIBITOR OF PROTEIN PHOSPHATASE-1"/>
    <property type="match status" value="1"/>
</dbReference>
<dbReference type="SMART" id="SM00240">
    <property type="entry name" value="FHA"/>
    <property type="match status" value="1"/>
</dbReference>
<dbReference type="Pfam" id="PF00498">
    <property type="entry name" value="FHA"/>
    <property type="match status" value="1"/>
</dbReference>
<organism evidence="3">
    <name type="scientific">uncultured Thermomicrobiales bacterium</name>
    <dbReference type="NCBI Taxonomy" id="1645740"/>
    <lineage>
        <taxon>Bacteria</taxon>
        <taxon>Pseudomonadati</taxon>
        <taxon>Thermomicrobiota</taxon>
        <taxon>Thermomicrobia</taxon>
        <taxon>Thermomicrobiales</taxon>
        <taxon>environmental samples</taxon>
    </lineage>
</organism>
<evidence type="ECO:0000256" key="1">
    <source>
        <dbReference type="SAM" id="MobiDB-lite"/>
    </source>
</evidence>
<dbReference type="SUPFAM" id="SSF49879">
    <property type="entry name" value="SMAD/FHA domain"/>
    <property type="match status" value="1"/>
</dbReference>